<sequence length="105" mass="11332">MTIWLTILGMALATYATRVTAMLALRGELAPWLQRWLGYVPAAVFVALILPPLLLREQNGARLLALGPALPAGIVGALVAWRTGNVLLTIIGGLLAFWALRWLGM</sequence>
<accession>A0A0P9CYM4</accession>
<evidence type="ECO:0000313" key="3">
    <source>
        <dbReference type="Proteomes" id="UP000050509"/>
    </source>
</evidence>
<keyword evidence="1" id="KW-1133">Transmembrane helix</keyword>
<feature type="transmembrane region" description="Helical" evidence="1">
    <location>
        <begin position="87"/>
        <end position="104"/>
    </location>
</feature>
<comment type="caution">
    <text evidence="2">The sequence shown here is derived from an EMBL/GenBank/DDBJ whole genome shotgun (WGS) entry which is preliminary data.</text>
</comment>
<proteinExistence type="predicted"/>
<evidence type="ECO:0000256" key="1">
    <source>
        <dbReference type="SAM" id="Phobius"/>
    </source>
</evidence>
<gene>
    <name evidence="2" type="ORF">SE17_20615</name>
</gene>
<feature type="transmembrane region" description="Helical" evidence="1">
    <location>
        <begin position="36"/>
        <end position="55"/>
    </location>
</feature>
<dbReference type="Pfam" id="PF05437">
    <property type="entry name" value="AzlD"/>
    <property type="match status" value="1"/>
</dbReference>
<name>A0A0P9CYM4_9CHLR</name>
<dbReference type="InterPro" id="IPR008407">
    <property type="entry name" value="Brnchd-chn_aa_trnsp_AzlD"/>
</dbReference>
<dbReference type="AlphaFoldDB" id="A0A0P9CYM4"/>
<keyword evidence="1" id="KW-0812">Transmembrane</keyword>
<keyword evidence="1" id="KW-0472">Membrane</keyword>
<protein>
    <submittedName>
        <fullName evidence="2">Uncharacterized protein</fullName>
    </submittedName>
</protein>
<evidence type="ECO:0000313" key="2">
    <source>
        <dbReference type="EMBL" id="KPV51539.1"/>
    </source>
</evidence>
<organism evidence="2 3">
    <name type="scientific">Kouleothrix aurantiaca</name>
    <dbReference type="NCBI Taxonomy" id="186479"/>
    <lineage>
        <taxon>Bacteria</taxon>
        <taxon>Bacillati</taxon>
        <taxon>Chloroflexota</taxon>
        <taxon>Chloroflexia</taxon>
        <taxon>Chloroflexales</taxon>
        <taxon>Roseiflexineae</taxon>
        <taxon>Roseiflexaceae</taxon>
        <taxon>Kouleothrix</taxon>
    </lineage>
</organism>
<keyword evidence="3" id="KW-1185">Reference proteome</keyword>
<feature type="transmembrane region" description="Helical" evidence="1">
    <location>
        <begin position="62"/>
        <end position="81"/>
    </location>
</feature>
<dbReference type="Proteomes" id="UP000050509">
    <property type="component" value="Unassembled WGS sequence"/>
</dbReference>
<dbReference type="EMBL" id="LJCR01000872">
    <property type="protein sequence ID" value="KPV51539.1"/>
    <property type="molecule type" value="Genomic_DNA"/>
</dbReference>
<reference evidence="2 3" key="1">
    <citation type="submission" date="2015-09" db="EMBL/GenBank/DDBJ databases">
        <title>Draft genome sequence of Kouleothrix aurantiaca JCM 19913.</title>
        <authorList>
            <person name="Hemp J."/>
        </authorList>
    </citation>
    <scope>NUCLEOTIDE SEQUENCE [LARGE SCALE GENOMIC DNA]</scope>
    <source>
        <strain evidence="2 3">COM-B</strain>
    </source>
</reference>